<dbReference type="InterPro" id="IPR036390">
    <property type="entry name" value="WH_DNA-bd_sf"/>
</dbReference>
<keyword evidence="3" id="KW-0804">Transcription</keyword>
<evidence type="ECO:0000313" key="6">
    <source>
        <dbReference type="Proteomes" id="UP001580391"/>
    </source>
</evidence>
<evidence type="ECO:0000259" key="4">
    <source>
        <dbReference type="PROSITE" id="PS51118"/>
    </source>
</evidence>
<comment type="caution">
    <text evidence="5">The sequence shown here is derived from an EMBL/GenBank/DDBJ whole genome shotgun (WGS) entry which is preliminary data.</text>
</comment>
<dbReference type="PANTHER" id="PTHR33204">
    <property type="entry name" value="TRANSCRIPTIONAL REGULATOR, MARR FAMILY"/>
    <property type="match status" value="1"/>
</dbReference>
<dbReference type="Pfam" id="PF01638">
    <property type="entry name" value="HxlR"/>
    <property type="match status" value="1"/>
</dbReference>
<evidence type="ECO:0000313" key="5">
    <source>
        <dbReference type="EMBL" id="MFB5737907.1"/>
    </source>
</evidence>
<feature type="domain" description="HTH hxlR-type" evidence="4">
    <location>
        <begin position="13"/>
        <end position="120"/>
    </location>
</feature>
<dbReference type="Gene3D" id="1.10.10.10">
    <property type="entry name" value="Winged helix-like DNA-binding domain superfamily/Winged helix DNA-binding domain"/>
    <property type="match status" value="1"/>
</dbReference>
<dbReference type="SUPFAM" id="SSF46785">
    <property type="entry name" value="Winged helix' DNA-binding domain"/>
    <property type="match status" value="1"/>
</dbReference>
<keyword evidence="1" id="KW-0805">Transcription regulation</keyword>
<dbReference type="PROSITE" id="PS51118">
    <property type="entry name" value="HTH_HXLR"/>
    <property type="match status" value="1"/>
</dbReference>
<name>A0ABV5BS90_9LEPT</name>
<proteinExistence type="predicted"/>
<evidence type="ECO:0000256" key="3">
    <source>
        <dbReference type="ARBA" id="ARBA00023163"/>
    </source>
</evidence>
<keyword evidence="2" id="KW-0238">DNA-binding</keyword>
<dbReference type="InterPro" id="IPR036388">
    <property type="entry name" value="WH-like_DNA-bd_sf"/>
</dbReference>
<sequence length="130" mass="14912">MAKSSQVSPLTLCTQHDGSAVRELLTRIADKWSIFLIVTLAKSPQKKARFSELKNNIPGISQRMLTTTLRNLERDGMLTRQIFAEIPPRVEYELTPLGLSLLLPMQSLINWVSENWSEVNRARDKYDKKK</sequence>
<keyword evidence="6" id="KW-1185">Reference proteome</keyword>
<evidence type="ECO:0000256" key="2">
    <source>
        <dbReference type="ARBA" id="ARBA00023125"/>
    </source>
</evidence>
<evidence type="ECO:0000256" key="1">
    <source>
        <dbReference type="ARBA" id="ARBA00023015"/>
    </source>
</evidence>
<accession>A0ABV5BS90</accession>
<dbReference type="EMBL" id="JBHILJ010000009">
    <property type="protein sequence ID" value="MFB5737907.1"/>
    <property type="molecule type" value="Genomic_DNA"/>
</dbReference>
<dbReference type="Proteomes" id="UP001580391">
    <property type="component" value="Unassembled WGS sequence"/>
</dbReference>
<protein>
    <submittedName>
        <fullName evidence="5">Winged helix-turn-helix transcriptional regulator</fullName>
    </submittedName>
</protein>
<gene>
    <name evidence="5" type="ORF">ACE5IX_15390</name>
</gene>
<reference evidence="5 6" key="1">
    <citation type="submission" date="2024-09" db="EMBL/GenBank/DDBJ databases">
        <title>Taxonomic and Genotyping Characterization of Leptospira Strains isolated from Multiple Sources in Colombia highlights the importance of intermediate species.</title>
        <authorList>
            <person name="Torres Higuera L."/>
            <person name="Rojas Tapias D."/>
            <person name="Jimenez Velasquez S."/>
            <person name="Renjifo Ibanez C."/>
        </authorList>
    </citation>
    <scope>NUCLEOTIDE SEQUENCE [LARGE SCALE GENOMIC DNA]</scope>
    <source>
        <strain evidence="5 6">Lep080</strain>
    </source>
</reference>
<organism evidence="5 6">
    <name type="scientific">Leptospira wolffii</name>
    <dbReference type="NCBI Taxonomy" id="409998"/>
    <lineage>
        <taxon>Bacteria</taxon>
        <taxon>Pseudomonadati</taxon>
        <taxon>Spirochaetota</taxon>
        <taxon>Spirochaetia</taxon>
        <taxon>Leptospirales</taxon>
        <taxon>Leptospiraceae</taxon>
        <taxon>Leptospira</taxon>
    </lineage>
</organism>
<dbReference type="InterPro" id="IPR002577">
    <property type="entry name" value="HTH_HxlR"/>
</dbReference>
<dbReference type="PANTHER" id="PTHR33204:SF39">
    <property type="entry name" value="TRANSCRIPTIONAL REGULATORY PROTEIN"/>
    <property type="match status" value="1"/>
</dbReference>
<dbReference type="RefSeq" id="WP_016545343.1">
    <property type="nucleotide sequence ID" value="NZ_JBHILI010000010.1"/>
</dbReference>